<keyword evidence="2" id="KW-1133">Transmembrane helix</keyword>
<name>A0A6A6QQU9_9PEZI</name>
<feature type="compositionally biased region" description="Polar residues" evidence="1">
    <location>
        <begin position="317"/>
        <end position="327"/>
    </location>
</feature>
<feature type="compositionally biased region" description="Polar residues" evidence="1">
    <location>
        <begin position="335"/>
        <end position="346"/>
    </location>
</feature>
<keyword evidence="4" id="KW-1185">Reference proteome</keyword>
<evidence type="ECO:0000313" key="4">
    <source>
        <dbReference type="Proteomes" id="UP000799750"/>
    </source>
</evidence>
<dbReference type="Proteomes" id="UP000799750">
    <property type="component" value="Unassembled WGS sequence"/>
</dbReference>
<feature type="region of interest" description="Disordered" evidence="1">
    <location>
        <begin position="272"/>
        <end position="346"/>
    </location>
</feature>
<dbReference type="AlphaFoldDB" id="A0A6A6QQU9"/>
<dbReference type="EMBL" id="MU004190">
    <property type="protein sequence ID" value="KAF2494544.1"/>
    <property type="molecule type" value="Genomic_DNA"/>
</dbReference>
<dbReference type="OrthoDB" id="3945378at2759"/>
<sequence length="645" mass="72969">MFQIETRFVYLIAFIATILLSSTLTNALRTSANWNSGLHASILIKDRIEQISQTHESTKPLQPRAAHHCGFTGNNDIYGIGIRIGIYTQALAVWFAKYFLASEAPFLRDSITVFTVALFIVSILYAAVNAAEIYAVEAFIILQIFAWQCLTGARTQSPHAKENFRNSVTRRVFTECMDIGCQSLLVWFWFRGIDEMVETPCGTFVFFLAKLDMFGGFRTYAKVVPVVAMLGHVHRIGLEAVNVRSYFMFQKAKRGFLETVARFEELERQKRERREAGVVTTMDHHRTSGDALTTESLDEGGDAPNQDTHRPALYSPSRRTSQDSETPISPVYSRPQEQAHTQAAATPLQTGDFRVFEDVYHGSLYLTRCMAATKSATLSGRSARLYKLYMRLPLGHRAQVTEAPQFCSSEALDIASRIPSFFACHRHVLKYQLTLRFPRRVAVLFTHLSRANLVDDWNIPYHLYVALTYPDFLRPETYAPLPSHEGTAVAAAILLPKAPKRGWTLAESWCFTISHLWIHVFFILQLELTIRWNRIEGLTGLASVGQLIPFVIGVGSLGLVLVRWVERWYKGEVWLLERGLVEDGVEGEGNGGSGKGRLDPEVVRVYERWKEEFEAEIRRLGTEAEKRGVVDEGMVDVVEMPPRNS</sequence>
<feature type="transmembrane region" description="Helical" evidence="2">
    <location>
        <begin position="111"/>
        <end position="128"/>
    </location>
</feature>
<evidence type="ECO:0000313" key="3">
    <source>
        <dbReference type="EMBL" id="KAF2494544.1"/>
    </source>
</evidence>
<gene>
    <name evidence="3" type="ORF">BU16DRAFT_562201</name>
</gene>
<keyword evidence="2" id="KW-0812">Transmembrane</keyword>
<protein>
    <submittedName>
        <fullName evidence="3">Uncharacterized protein</fullName>
    </submittedName>
</protein>
<feature type="compositionally biased region" description="Basic and acidic residues" evidence="1">
    <location>
        <begin position="272"/>
        <end position="288"/>
    </location>
</feature>
<keyword evidence="2" id="KW-0472">Membrane</keyword>
<proteinExistence type="predicted"/>
<organism evidence="3 4">
    <name type="scientific">Lophium mytilinum</name>
    <dbReference type="NCBI Taxonomy" id="390894"/>
    <lineage>
        <taxon>Eukaryota</taxon>
        <taxon>Fungi</taxon>
        <taxon>Dikarya</taxon>
        <taxon>Ascomycota</taxon>
        <taxon>Pezizomycotina</taxon>
        <taxon>Dothideomycetes</taxon>
        <taxon>Pleosporomycetidae</taxon>
        <taxon>Mytilinidiales</taxon>
        <taxon>Mytilinidiaceae</taxon>
        <taxon>Lophium</taxon>
    </lineage>
</organism>
<reference evidence="3" key="1">
    <citation type="journal article" date="2020" name="Stud. Mycol.">
        <title>101 Dothideomycetes genomes: a test case for predicting lifestyles and emergence of pathogens.</title>
        <authorList>
            <person name="Haridas S."/>
            <person name="Albert R."/>
            <person name="Binder M."/>
            <person name="Bloem J."/>
            <person name="Labutti K."/>
            <person name="Salamov A."/>
            <person name="Andreopoulos B."/>
            <person name="Baker S."/>
            <person name="Barry K."/>
            <person name="Bills G."/>
            <person name="Bluhm B."/>
            <person name="Cannon C."/>
            <person name="Castanera R."/>
            <person name="Culley D."/>
            <person name="Daum C."/>
            <person name="Ezra D."/>
            <person name="Gonzalez J."/>
            <person name="Henrissat B."/>
            <person name="Kuo A."/>
            <person name="Liang C."/>
            <person name="Lipzen A."/>
            <person name="Lutzoni F."/>
            <person name="Magnuson J."/>
            <person name="Mondo S."/>
            <person name="Nolan M."/>
            <person name="Ohm R."/>
            <person name="Pangilinan J."/>
            <person name="Park H.-J."/>
            <person name="Ramirez L."/>
            <person name="Alfaro M."/>
            <person name="Sun H."/>
            <person name="Tritt A."/>
            <person name="Yoshinaga Y."/>
            <person name="Zwiers L.-H."/>
            <person name="Turgeon B."/>
            <person name="Goodwin S."/>
            <person name="Spatafora J."/>
            <person name="Crous P."/>
            <person name="Grigoriev I."/>
        </authorList>
    </citation>
    <scope>NUCLEOTIDE SEQUENCE</scope>
    <source>
        <strain evidence="3">CBS 269.34</strain>
    </source>
</reference>
<evidence type="ECO:0000256" key="2">
    <source>
        <dbReference type="SAM" id="Phobius"/>
    </source>
</evidence>
<feature type="transmembrane region" description="Helical" evidence="2">
    <location>
        <begin position="80"/>
        <end position="99"/>
    </location>
</feature>
<accession>A0A6A6QQU9</accession>
<evidence type="ECO:0000256" key="1">
    <source>
        <dbReference type="SAM" id="MobiDB-lite"/>
    </source>
</evidence>